<dbReference type="InterPro" id="IPR016032">
    <property type="entry name" value="Sig_transdc_resp-reg_C-effctor"/>
</dbReference>
<organism evidence="8 9">
    <name type="scientific">Taibaiella chishuiensis</name>
    <dbReference type="NCBI Taxonomy" id="1434707"/>
    <lineage>
        <taxon>Bacteria</taxon>
        <taxon>Pseudomonadati</taxon>
        <taxon>Bacteroidota</taxon>
        <taxon>Chitinophagia</taxon>
        <taxon>Chitinophagales</taxon>
        <taxon>Chitinophagaceae</taxon>
        <taxon>Taibaiella</taxon>
    </lineage>
</organism>
<dbReference type="Pfam" id="PF00196">
    <property type="entry name" value="GerE"/>
    <property type="match status" value="1"/>
</dbReference>
<dbReference type="EMBL" id="PYGD01000002">
    <property type="protein sequence ID" value="PSK93397.1"/>
    <property type="molecule type" value="Genomic_DNA"/>
</dbReference>
<dbReference type="AlphaFoldDB" id="A0A2P8D879"/>
<feature type="modified residue" description="4-aspartylphosphate" evidence="5">
    <location>
        <position position="58"/>
    </location>
</feature>
<accession>A0A2P8D879</accession>
<keyword evidence="2" id="KW-0805">Transcription regulation</keyword>
<dbReference type="RefSeq" id="WP_106522403.1">
    <property type="nucleotide sequence ID" value="NZ_PYGD01000002.1"/>
</dbReference>
<dbReference type="InterPro" id="IPR011006">
    <property type="entry name" value="CheY-like_superfamily"/>
</dbReference>
<evidence type="ECO:0000259" key="6">
    <source>
        <dbReference type="PROSITE" id="PS50043"/>
    </source>
</evidence>
<dbReference type="SUPFAM" id="SSF46894">
    <property type="entry name" value="C-terminal effector domain of the bipartite response regulators"/>
    <property type="match status" value="1"/>
</dbReference>
<evidence type="ECO:0000256" key="3">
    <source>
        <dbReference type="ARBA" id="ARBA00023125"/>
    </source>
</evidence>
<dbReference type="InterPro" id="IPR058245">
    <property type="entry name" value="NreC/VraR/RcsB-like_REC"/>
</dbReference>
<dbReference type="SUPFAM" id="SSF52172">
    <property type="entry name" value="CheY-like"/>
    <property type="match status" value="1"/>
</dbReference>
<sequence>MSQDKIQLAIVDDHPLIIQGLQTLLQDKADIAITGSFTTGADFMTFLKANTVHIVLLDITLPDVNGMDLCRDIKRVSPDTYVLALSNHNERSMIMQMLHNGASGYLLKNASGRELSDCIDEALSDQVTFSREVKEIIARPALNELKGIPQLTKREKEILKQIADGKTTVVIAEQLSLSPLTIETHRRNLMQKFEAKNVAELIRMAMQQKML</sequence>
<evidence type="ECO:0000259" key="7">
    <source>
        <dbReference type="PROSITE" id="PS50110"/>
    </source>
</evidence>
<keyword evidence="9" id="KW-1185">Reference proteome</keyword>
<keyword evidence="4" id="KW-0804">Transcription</keyword>
<dbReference type="PANTHER" id="PTHR43214:SF41">
    <property type="entry name" value="NITRATE_NITRITE RESPONSE REGULATOR PROTEIN NARP"/>
    <property type="match status" value="1"/>
</dbReference>
<dbReference type="PROSITE" id="PS00622">
    <property type="entry name" value="HTH_LUXR_1"/>
    <property type="match status" value="1"/>
</dbReference>
<dbReference type="CDD" id="cd17535">
    <property type="entry name" value="REC_NarL-like"/>
    <property type="match status" value="1"/>
</dbReference>
<evidence type="ECO:0000313" key="8">
    <source>
        <dbReference type="EMBL" id="PSK93397.1"/>
    </source>
</evidence>
<name>A0A2P8D879_9BACT</name>
<dbReference type="InterPro" id="IPR001789">
    <property type="entry name" value="Sig_transdc_resp-reg_receiver"/>
</dbReference>
<dbReference type="GO" id="GO:0006355">
    <property type="term" value="P:regulation of DNA-templated transcription"/>
    <property type="evidence" value="ECO:0007669"/>
    <property type="project" value="InterPro"/>
</dbReference>
<dbReference type="SMART" id="SM00421">
    <property type="entry name" value="HTH_LUXR"/>
    <property type="match status" value="1"/>
</dbReference>
<dbReference type="InterPro" id="IPR039420">
    <property type="entry name" value="WalR-like"/>
</dbReference>
<evidence type="ECO:0000256" key="2">
    <source>
        <dbReference type="ARBA" id="ARBA00023015"/>
    </source>
</evidence>
<dbReference type="Proteomes" id="UP000240572">
    <property type="component" value="Unassembled WGS sequence"/>
</dbReference>
<dbReference type="PANTHER" id="PTHR43214">
    <property type="entry name" value="TWO-COMPONENT RESPONSE REGULATOR"/>
    <property type="match status" value="1"/>
</dbReference>
<evidence type="ECO:0000256" key="5">
    <source>
        <dbReference type="PROSITE-ProRule" id="PRU00169"/>
    </source>
</evidence>
<feature type="domain" description="HTH luxR-type" evidence="6">
    <location>
        <begin position="144"/>
        <end position="209"/>
    </location>
</feature>
<gene>
    <name evidence="8" type="ORF">B0I18_102367</name>
</gene>
<evidence type="ECO:0000313" key="9">
    <source>
        <dbReference type="Proteomes" id="UP000240572"/>
    </source>
</evidence>
<proteinExistence type="predicted"/>
<keyword evidence="3" id="KW-0238">DNA-binding</keyword>
<evidence type="ECO:0000256" key="4">
    <source>
        <dbReference type="ARBA" id="ARBA00023163"/>
    </source>
</evidence>
<evidence type="ECO:0000256" key="1">
    <source>
        <dbReference type="ARBA" id="ARBA00022553"/>
    </source>
</evidence>
<dbReference type="CDD" id="cd06170">
    <property type="entry name" value="LuxR_C_like"/>
    <property type="match status" value="1"/>
</dbReference>
<dbReference type="PROSITE" id="PS50110">
    <property type="entry name" value="RESPONSE_REGULATORY"/>
    <property type="match status" value="1"/>
</dbReference>
<dbReference type="GO" id="GO:0003677">
    <property type="term" value="F:DNA binding"/>
    <property type="evidence" value="ECO:0007669"/>
    <property type="project" value="UniProtKB-KW"/>
</dbReference>
<feature type="domain" description="Response regulatory" evidence="7">
    <location>
        <begin position="7"/>
        <end position="123"/>
    </location>
</feature>
<dbReference type="Gene3D" id="3.40.50.2300">
    <property type="match status" value="1"/>
</dbReference>
<reference evidence="8 9" key="1">
    <citation type="submission" date="2018-03" db="EMBL/GenBank/DDBJ databases">
        <title>Genomic Encyclopedia of Type Strains, Phase III (KMG-III): the genomes of soil and plant-associated and newly described type strains.</title>
        <authorList>
            <person name="Whitman W."/>
        </authorList>
    </citation>
    <scope>NUCLEOTIDE SEQUENCE [LARGE SCALE GENOMIC DNA]</scope>
    <source>
        <strain evidence="8 9">CGMCC 1.12700</strain>
    </source>
</reference>
<keyword evidence="1 5" id="KW-0597">Phosphoprotein</keyword>
<dbReference type="PRINTS" id="PR00038">
    <property type="entry name" value="HTHLUXR"/>
</dbReference>
<dbReference type="Pfam" id="PF00072">
    <property type="entry name" value="Response_reg"/>
    <property type="match status" value="1"/>
</dbReference>
<dbReference type="SMART" id="SM00448">
    <property type="entry name" value="REC"/>
    <property type="match status" value="1"/>
</dbReference>
<dbReference type="OrthoDB" id="9797341at2"/>
<dbReference type="GO" id="GO:0000160">
    <property type="term" value="P:phosphorelay signal transduction system"/>
    <property type="evidence" value="ECO:0007669"/>
    <property type="project" value="InterPro"/>
</dbReference>
<dbReference type="PROSITE" id="PS50043">
    <property type="entry name" value="HTH_LUXR_2"/>
    <property type="match status" value="1"/>
</dbReference>
<protein>
    <submittedName>
        <fullName evidence="8">LuxR family two component transcriptional regulator</fullName>
    </submittedName>
</protein>
<dbReference type="InterPro" id="IPR000792">
    <property type="entry name" value="Tscrpt_reg_LuxR_C"/>
</dbReference>
<comment type="caution">
    <text evidence="8">The sequence shown here is derived from an EMBL/GenBank/DDBJ whole genome shotgun (WGS) entry which is preliminary data.</text>
</comment>